<gene>
    <name evidence="3" type="ORF">ACFP0N_27205</name>
</gene>
<feature type="domain" description="HTH cro/C1-type" evidence="2">
    <location>
        <begin position="12"/>
        <end position="58"/>
    </location>
</feature>
<evidence type="ECO:0000256" key="1">
    <source>
        <dbReference type="SAM" id="MobiDB-lite"/>
    </source>
</evidence>
<dbReference type="RefSeq" id="WP_313765266.1">
    <property type="nucleotide sequence ID" value="NZ_BAAAVH010000018.1"/>
</dbReference>
<accession>A0ABW1F2Q4</accession>
<dbReference type="EMBL" id="JBHSOD010000043">
    <property type="protein sequence ID" value="MFC5888661.1"/>
    <property type="molecule type" value="Genomic_DNA"/>
</dbReference>
<name>A0ABW1F2Q4_9ACTN</name>
<comment type="caution">
    <text evidence="3">The sequence shown here is derived from an EMBL/GenBank/DDBJ whole genome shotgun (WGS) entry which is preliminary data.</text>
</comment>
<evidence type="ECO:0000313" key="3">
    <source>
        <dbReference type="EMBL" id="MFC5888661.1"/>
    </source>
</evidence>
<reference evidence="4" key="1">
    <citation type="journal article" date="2019" name="Int. J. Syst. Evol. Microbiol.">
        <title>The Global Catalogue of Microorganisms (GCM) 10K type strain sequencing project: providing services to taxonomists for standard genome sequencing and annotation.</title>
        <authorList>
            <consortium name="The Broad Institute Genomics Platform"/>
            <consortium name="The Broad Institute Genome Sequencing Center for Infectious Disease"/>
            <person name="Wu L."/>
            <person name="Ma J."/>
        </authorList>
    </citation>
    <scope>NUCLEOTIDE SEQUENCE [LARGE SCALE GENOMIC DNA]</scope>
    <source>
        <strain evidence="4">CGMCC 4.1469</strain>
    </source>
</reference>
<feature type="region of interest" description="Disordered" evidence="1">
    <location>
        <begin position="45"/>
        <end position="69"/>
    </location>
</feature>
<dbReference type="Pfam" id="PF01381">
    <property type="entry name" value="HTH_3"/>
    <property type="match status" value="1"/>
</dbReference>
<evidence type="ECO:0000313" key="4">
    <source>
        <dbReference type="Proteomes" id="UP001596067"/>
    </source>
</evidence>
<proteinExistence type="predicted"/>
<dbReference type="Proteomes" id="UP001596067">
    <property type="component" value="Unassembled WGS sequence"/>
</dbReference>
<evidence type="ECO:0000259" key="2">
    <source>
        <dbReference type="Pfam" id="PF01381"/>
    </source>
</evidence>
<dbReference type="InterPro" id="IPR001387">
    <property type="entry name" value="Cro/C1-type_HTH"/>
</dbReference>
<feature type="compositionally biased region" description="Basic and acidic residues" evidence="1">
    <location>
        <begin position="48"/>
        <end position="57"/>
    </location>
</feature>
<organism evidence="3 4">
    <name type="scientific">Kitasatospora aburaviensis</name>
    <dbReference type="NCBI Taxonomy" id="67265"/>
    <lineage>
        <taxon>Bacteria</taxon>
        <taxon>Bacillati</taxon>
        <taxon>Actinomycetota</taxon>
        <taxon>Actinomycetes</taxon>
        <taxon>Kitasatosporales</taxon>
        <taxon>Streptomycetaceae</taxon>
        <taxon>Kitasatospora</taxon>
    </lineage>
</organism>
<sequence length="229" mass="26467">MRAKTEQREAARRLRAQGRTYDEIQAELGVSKSSISLWVRDLPAPRPSQERMRKASEARWGPLRRQREEERRATKAAAAAEIGPMSDDRLFLIGVALYWAEGCKDKPYDRREKATFINSDPGVVLVYLAWLRMLGVSEERWRLRVSIHESADVSGAEHFWSEVAGVPVERFQRATLKRHNPKTVRKNVDERYRGCLVVSVLSSAELYRRIEGWWIGIVDTQRRPHSGRV</sequence>
<protein>
    <submittedName>
        <fullName evidence="3">Helix-turn-helix domain-containing protein</fullName>
    </submittedName>
</protein>
<keyword evidence="4" id="KW-1185">Reference proteome</keyword>